<reference evidence="6 7" key="1">
    <citation type="submission" date="2018-08" db="EMBL/GenBank/DDBJ databases">
        <title>Mucilaginibacter terrae sp. nov., isolated from manganese diggings.</title>
        <authorList>
            <person name="Huang Y."/>
            <person name="Zhou Z."/>
        </authorList>
    </citation>
    <scope>NUCLEOTIDE SEQUENCE [LARGE SCALE GENOMIC DNA]</scope>
    <source>
        <strain evidence="6 7">ZH6</strain>
    </source>
</reference>
<gene>
    <name evidence="6" type="ORF">DYU05_15170</name>
</gene>
<evidence type="ECO:0000259" key="5">
    <source>
        <dbReference type="Pfam" id="PF00266"/>
    </source>
</evidence>
<dbReference type="InterPro" id="IPR015422">
    <property type="entry name" value="PyrdxlP-dep_Trfase_small"/>
</dbReference>
<dbReference type="InterPro" id="IPR015424">
    <property type="entry name" value="PyrdxlP-dep_Trfase"/>
</dbReference>
<sequence>MNQPLPLTDAEIAQLRAETKGTAQRIHFNNAGSSLPPDVVVDTVKAYLDEEAVFGGYETEAKYTAQLDRTYDLIAQLINAGREEVAIVESASVGWGLLFNGIDFKPGDEVIISEMEYVTNLMGFINARKNHGIKITLIPNDENGDYSLRALEDAINPQTKLIAVTHIPSTSGGMMPIAEIGQIARRHNILYLVDACQSAGQLPVNVESIGCDMLSVTGRKYLRAPRGTGFLYVRKAVQDKLKLILMDSLAAEWVSEDDFKARPDARRFELYEKSRALTLGLGKAIDYALAIGLDKIWMRIQHLASLMRTELRNIDGITVHDIGSMQCGIVTFSVAGIDAAEVKTRLSAKQINVSVAKAISTLIYMNKHHLAATVRASVHYYNTEEEIRTLCSVLEEITKA</sequence>
<dbReference type="AlphaFoldDB" id="A0A3E2NR44"/>
<dbReference type="PANTHER" id="PTHR43586:SF24">
    <property type="entry name" value="BLR4730 PROTEIN"/>
    <property type="match status" value="1"/>
</dbReference>
<dbReference type="EMBL" id="QWDE01000002">
    <property type="protein sequence ID" value="RFZ83468.1"/>
    <property type="molecule type" value="Genomic_DNA"/>
</dbReference>
<dbReference type="SUPFAM" id="SSF53383">
    <property type="entry name" value="PLP-dependent transferases"/>
    <property type="match status" value="1"/>
</dbReference>
<dbReference type="InterPro" id="IPR015421">
    <property type="entry name" value="PyrdxlP-dep_Trfase_major"/>
</dbReference>
<comment type="similarity">
    <text evidence="3">Belongs to the class-V pyridoxal-phosphate-dependent aminotransferase family.</text>
</comment>
<dbReference type="Gene3D" id="3.90.1150.10">
    <property type="entry name" value="Aspartate Aminotransferase, domain 1"/>
    <property type="match status" value="1"/>
</dbReference>
<evidence type="ECO:0000313" key="7">
    <source>
        <dbReference type="Proteomes" id="UP000260823"/>
    </source>
</evidence>
<proteinExistence type="inferred from homology"/>
<comment type="caution">
    <text evidence="6">The sequence shown here is derived from an EMBL/GenBank/DDBJ whole genome shotgun (WGS) entry which is preliminary data.</text>
</comment>
<dbReference type="OrthoDB" id="513408at2"/>
<feature type="domain" description="Aminotransferase class V" evidence="5">
    <location>
        <begin position="28"/>
        <end position="390"/>
    </location>
</feature>
<name>A0A3E2NR44_9SPHI</name>
<dbReference type="RefSeq" id="WP_117383937.1">
    <property type="nucleotide sequence ID" value="NZ_QWDE01000002.1"/>
</dbReference>
<evidence type="ECO:0000313" key="6">
    <source>
        <dbReference type="EMBL" id="RFZ83468.1"/>
    </source>
</evidence>
<dbReference type="Gene3D" id="3.40.640.10">
    <property type="entry name" value="Type I PLP-dependent aspartate aminotransferase-like (Major domain)"/>
    <property type="match status" value="1"/>
</dbReference>
<evidence type="ECO:0000256" key="1">
    <source>
        <dbReference type="ARBA" id="ARBA00001933"/>
    </source>
</evidence>
<keyword evidence="2" id="KW-0663">Pyridoxal phosphate</keyword>
<protein>
    <submittedName>
        <fullName evidence="6">Aminotransferase class V-fold PLP-dependent enzyme</fullName>
    </submittedName>
</protein>
<dbReference type="Pfam" id="PF00266">
    <property type="entry name" value="Aminotran_5"/>
    <property type="match status" value="1"/>
</dbReference>
<organism evidence="6 7">
    <name type="scientific">Mucilaginibacter terrenus</name>
    <dbReference type="NCBI Taxonomy" id="2482727"/>
    <lineage>
        <taxon>Bacteria</taxon>
        <taxon>Pseudomonadati</taxon>
        <taxon>Bacteroidota</taxon>
        <taxon>Sphingobacteriia</taxon>
        <taxon>Sphingobacteriales</taxon>
        <taxon>Sphingobacteriaceae</taxon>
        <taxon>Mucilaginibacter</taxon>
    </lineage>
</organism>
<dbReference type="Proteomes" id="UP000260823">
    <property type="component" value="Unassembled WGS sequence"/>
</dbReference>
<dbReference type="InterPro" id="IPR000192">
    <property type="entry name" value="Aminotrans_V_dom"/>
</dbReference>
<keyword evidence="6" id="KW-0032">Aminotransferase</keyword>
<dbReference type="GO" id="GO:0008483">
    <property type="term" value="F:transaminase activity"/>
    <property type="evidence" value="ECO:0007669"/>
    <property type="project" value="UniProtKB-KW"/>
</dbReference>
<accession>A0A3E2NR44</accession>
<evidence type="ECO:0000256" key="3">
    <source>
        <dbReference type="RuleBase" id="RU004075"/>
    </source>
</evidence>
<keyword evidence="6" id="KW-0808">Transferase</keyword>
<comment type="cofactor">
    <cofactor evidence="1 4">
        <name>pyridoxal 5'-phosphate</name>
        <dbReference type="ChEBI" id="CHEBI:597326"/>
    </cofactor>
</comment>
<evidence type="ECO:0000256" key="4">
    <source>
        <dbReference type="RuleBase" id="RU004504"/>
    </source>
</evidence>
<evidence type="ECO:0000256" key="2">
    <source>
        <dbReference type="ARBA" id="ARBA00022898"/>
    </source>
</evidence>
<dbReference type="InterPro" id="IPR020578">
    <property type="entry name" value="Aminotrans_V_PyrdxlP_BS"/>
</dbReference>
<keyword evidence="7" id="KW-1185">Reference proteome</keyword>
<dbReference type="PANTHER" id="PTHR43586">
    <property type="entry name" value="CYSTEINE DESULFURASE"/>
    <property type="match status" value="1"/>
</dbReference>
<dbReference type="PROSITE" id="PS00595">
    <property type="entry name" value="AA_TRANSFER_CLASS_5"/>
    <property type="match status" value="1"/>
</dbReference>